<reference evidence="2 3" key="1">
    <citation type="submission" date="2007-05" db="EMBL/GenBank/DDBJ databases">
        <title>Complete sequence of chromosome of Acidiphilium cryptum JF-5.</title>
        <authorList>
            <consortium name="US DOE Joint Genome Institute"/>
            <person name="Copeland A."/>
            <person name="Lucas S."/>
            <person name="Lapidus A."/>
            <person name="Barry K."/>
            <person name="Detter J.C."/>
            <person name="Glavina del Rio T."/>
            <person name="Hammon N."/>
            <person name="Israni S."/>
            <person name="Dalin E."/>
            <person name="Tice H."/>
            <person name="Pitluck S."/>
            <person name="Sims D."/>
            <person name="Brettin T."/>
            <person name="Bruce D."/>
            <person name="Han C."/>
            <person name="Schmutz J."/>
            <person name="Larimer F."/>
            <person name="Land M."/>
            <person name="Hauser L."/>
            <person name="Kyrpides N."/>
            <person name="Kim E."/>
            <person name="Magnuson T."/>
            <person name="Richardson P."/>
        </authorList>
    </citation>
    <scope>NUCLEOTIDE SEQUENCE [LARGE SCALE GENOMIC DNA]</scope>
    <source>
        <strain evidence="2 3">JF-5</strain>
    </source>
</reference>
<sequence>MAIVHTAREVFMSDSAGAIDFEMIQVRERTVACDGGGGPLGHPRVYLKIEDREVTCPYCSRHYVLTGNATPGEGH</sequence>
<dbReference type="AlphaFoldDB" id="A5FYN1"/>
<proteinExistence type="predicted"/>
<accession>A5FYN1</accession>
<evidence type="ECO:0000313" key="3">
    <source>
        <dbReference type="Proteomes" id="UP000000245"/>
    </source>
</evidence>
<dbReference type="eggNOG" id="COG4391">
    <property type="taxonomic scope" value="Bacteria"/>
</dbReference>
<dbReference type="HOGENOM" id="CLU_083053_5_2_5"/>
<dbReference type="STRING" id="349163.Acry_1505"/>
<gene>
    <name evidence="2" type="ordered locus">Acry_1505</name>
</gene>
<keyword evidence="3" id="KW-1185">Reference proteome</keyword>
<dbReference type="Gene3D" id="2.60.260.40">
    <property type="entry name" value="q5lls5 like domains"/>
    <property type="match status" value="1"/>
</dbReference>
<dbReference type="InterPro" id="IPR019401">
    <property type="entry name" value="Znf_CHCC"/>
</dbReference>
<evidence type="ECO:0000313" key="2">
    <source>
        <dbReference type="EMBL" id="ABQ30713.1"/>
    </source>
</evidence>
<feature type="domain" description="Zinc finger CHCC-type" evidence="1">
    <location>
        <begin position="29"/>
        <end position="63"/>
    </location>
</feature>
<evidence type="ECO:0000259" key="1">
    <source>
        <dbReference type="Pfam" id="PF10276"/>
    </source>
</evidence>
<name>A5FYN1_ACICJ</name>
<organism evidence="2 3">
    <name type="scientific">Acidiphilium cryptum (strain JF-5)</name>
    <dbReference type="NCBI Taxonomy" id="349163"/>
    <lineage>
        <taxon>Bacteria</taxon>
        <taxon>Pseudomonadati</taxon>
        <taxon>Pseudomonadota</taxon>
        <taxon>Alphaproteobacteria</taxon>
        <taxon>Acetobacterales</taxon>
        <taxon>Acidocellaceae</taxon>
        <taxon>Acidiphilium</taxon>
    </lineage>
</organism>
<dbReference type="Proteomes" id="UP000000245">
    <property type="component" value="Chromosome"/>
</dbReference>
<dbReference type="Pfam" id="PF10276">
    <property type="entry name" value="zf-CHCC"/>
    <property type="match status" value="1"/>
</dbReference>
<dbReference type="EMBL" id="CP000697">
    <property type="protein sequence ID" value="ABQ30713.1"/>
    <property type="molecule type" value="Genomic_DNA"/>
</dbReference>
<dbReference type="KEGG" id="acr:Acry_1505"/>
<protein>
    <recommendedName>
        <fullName evidence="1">Zinc finger CHCC-type domain-containing protein</fullName>
    </recommendedName>
</protein>
<dbReference type="RefSeq" id="WP_011942295.1">
    <property type="nucleotide sequence ID" value="NC_009484.1"/>
</dbReference>